<dbReference type="SUPFAM" id="SSF55804">
    <property type="entry name" value="Phoshotransferase/anion transport protein"/>
    <property type="match status" value="1"/>
</dbReference>
<dbReference type="SUPFAM" id="SSF46785">
    <property type="entry name" value="Winged helix' DNA-binding domain"/>
    <property type="match status" value="1"/>
</dbReference>
<dbReference type="Gene3D" id="1.10.10.10">
    <property type="entry name" value="Winged helix-like DNA-binding domain superfamily/Winged helix DNA-binding domain"/>
    <property type="match status" value="2"/>
</dbReference>
<dbReference type="InterPro" id="IPR002178">
    <property type="entry name" value="PTS_EIIA_type-2_dom"/>
</dbReference>
<dbReference type="Pfam" id="PF00359">
    <property type="entry name" value="PTS_EIIA_2"/>
    <property type="match status" value="1"/>
</dbReference>
<evidence type="ECO:0000313" key="8">
    <source>
        <dbReference type="EMBL" id="SFQ34130.1"/>
    </source>
</evidence>
<protein>
    <submittedName>
        <fullName evidence="8">Mannitol operon transcriptional antiterminator</fullName>
    </submittedName>
</protein>
<dbReference type="Proteomes" id="UP000198734">
    <property type="component" value="Unassembled WGS sequence"/>
</dbReference>
<dbReference type="SUPFAM" id="SSF63520">
    <property type="entry name" value="PTS-regulatory domain, PRD"/>
    <property type="match status" value="2"/>
</dbReference>
<organism evidence="8 9">
    <name type="scientific">Psychrobacillus psychrotolerans</name>
    <dbReference type="NCBI Taxonomy" id="126156"/>
    <lineage>
        <taxon>Bacteria</taxon>
        <taxon>Bacillati</taxon>
        <taxon>Bacillota</taxon>
        <taxon>Bacilli</taxon>
        <taxon>Bacillales</taxon>
        <taxon>Bacillaceae</taxon>
        <taxon>Psychrobacillus</taxon>
    </lineage>
</organism>
<dbReference type="Pfam" id="PF00874">
    <property type="entry name" value="PRD"/>
    <property type="match status" value="2"/>
</dbReference>
<dbReference type="PROSITE" id="PS51094">
    <property type="entry name" value="PTS_EIIA_TYPE_2"/>
    <property type="match status" value="1"/>
</dbReference>
<dbReference type="InterPro" id="IPR036095">
    <property type="entry name" value="PTS_EIIB-like_sf"/>
</dbReference>
<keyword evidence="9" id="KW-1185">Reference proteome</keyword>
<keyword evidence="2" id="KW-0677">Repeat</keyword>
<dbReference type="InterPro" id="IPR016152">
    <property type="entry name" value="PTrfase/Anion_transptr"/>
</dbReference>
<keyword evidence="3" id="KW-0805">Transcription regulation</keyword>
<dbReference type="GO" id="GO:0008982">
    <property type="term" value="F:protein-N(PI)-phosphohistidine-sugar phosphotransferase activity"/>
    <property type="evidence" value="ECO:0007669"/>
    <property type="project" value="InterPro"/>
</dbReference>
<dbReference type="Pfam" id="PF08279">
    <property type="entry name" value="HTH_11"/>
    <property type="match status" value="2"/>
</dbReference>
<feature type="domain" description="PTS EIIA type-2" evidence="5">
    <location>
        <begin position="533"/>
        <end position="680"/>
    </location>
</feature>
<name>A0A1I5XQE7_9BACI</name>
<evidence type="ECO:0000313" key="9">
    <source>
        <dbReference type="Proteomes" id="UP000198734"/>
    </source>
</evidence>
<dbReference type="InterPro" id="IPR013011">
    <property type="entry name" value="PTS_EIIB_2"/>
</dbReference>
<dbReference type="PANTHER" id="PTHR30185:SF18">
    <property type="entry name" value="TRANSCRIPTIONAL REGULATOR MTLR"/>
    <property type="match status" value="1"/>
</dbReference>
<evidence type="ECO:0000256" key="4">
    <source>
        <dbReference type="ARBA" id="ARBA00023163"/>
    </source>
</evidence>
<evidence type="ECO:0000259" key="7">
    <source>
        <dbReference type="PROSITE" id="PS51372"/>
    </source>
</evidence>
<dbReference type="PROSITE" id="PS51372">
    <property type="entry name" value="PRD_2"/>
    <property type="match status" value="2"/>
</dbReference>
<accession>A0A1I5XQE7</accession>
<dbReference type="EMBL" id="FOXU01000002">
    <property type="protein sequence ID" value="SFQ34130.1"/>
    <property type="molecule type" value="Genomic_DNA"/>
</dbReference>
<dbReference type="InterPro" id="IPR050661">
    <property type="entry name" value="BglG_antiterminators"/>
</dbReference>
<dbReference type="InterPro" id="IPR013196">
    <property type="entry name" value="HTH_11"/>
</dbReference>
<evidence type="ECO:0000256" key="2">
    <source>
        <dbReference type="ARBA" id="ARBA00022737"/>
    </source>
</evidence>
<dbReference type="InterPro" id="IPR036634">
    <property type="entry name" value="PRD_sf"/>
</dbReference>
<proteinExistence type="predicted"/>
<feature type="domain" description="PRD" evidence="7">
    <location>
        <begin position="303"/>
        <end position="408"/>
    </location>
</feature>
<sequence>MIMEALIIEKEEITIKELSKRIDVSSRTIQRDLNNIQTILDSYQLELVRKSGVGVQIIGDEQRKHELVQQLKKFTQREYTLEERLTLILCILYESTEPVKLYSLSKDLGVSISTVSADLMKLEEQLQPIQLSILKKRGYGVELSGTEKAKRRAISYALSKTLKEEGLFSLIKEKIHQKSSKYEDPISERLMHLVDREKLGMIEEAMKDLYPDFSLSMTDSAYVALIVHLALAIERILQGENITIDEAYLKQISLEPEYPIAQKIISMLMDRFQVDIPEAEVGYITMHLQGSKLRQQEGVLVESSNLELYRQAKSLVREVEKQTSFSLSDNASLLEGLVTHLKPAIYRIEQNMGIANPLLDEIQTNYKDLFEQVKTATRKVFPKLQVPNEEIGYLVMHFGSALIGVLGKGDLKAYIICSSGIGTSKLLASRLLREIQEISEVANISVFDLNKLATTITDRDLIVSTIYLQDFQREYIMVNPFLTTEEINQVQLYARRKMLIQKPSPLAKESNPNADVLTEKIAKVHEYSGVMLNVLTNFQLTLLKDQTTVKQYMQQICENLESRQVITETEIVVEALLEREKNGGIGIPGTKLALYHTRHENVQKPSFTIHKLDHVICIKGMDGSDVEVDTLLVLLAPKSFLTAGLEVLSLISTLIIQNEQNIHLFETGEEAQIHSFLAEEFEVFIKENIN</sequence>
<dbReference type="GO" id="GO:0009401">
    <property type="term" value="P:phosphoenolpyruvate-dependent sugar phosphotransferase system"/>
    <property type="evidence" value="ECO:0007669"/>
    <property type="project" value="InterPro"/>
</dbReference>
<dbReference type="Gene3D" id="3.40.50.2300">
    <property type="match status" value="1"/>
</dbReference>
<dbReference type="PROSITE" id="PS51099">
    <property type="entry name" value="PTS_EIIB_TYPE_2"/>
    <property type="match status" value="1"/>
</dbReference>
<evidence type="ECO:0000256" key="3">
    <source>
        <dbReference type="ARBA" id="ARBA00023015"/>
    </source>
</evidence>
<evidence type="ECO:0000259" key="5">
    <source>
        <dbReference type="PROSITE" id="PS51094"/>
    </source>
</evidence>
<feature type="domain" description="PRD" evidence="7">
    <location>
        <begin position="193"/>
        <end position="298"/>
    </location>
</feature>
<dbReference type="Gene3D" id="3.40.930.10">
    <property type="entry name" value="Mannitol-specific EII, Chain A"/>
    <property type="match status" value="1"/>
</dbReference>
<feature type="domain" description="PTS EIIB type-2" evidence="6">
    <location>
        <begin position="411"/>
        <end position="502"/>
    </location>
</feature>
<reference evidence="9" key="1">
    <citation type="submission" date="2016-10" db="EMBL/GenBank/DDBJ databases">
        <authorList>
            <person name="Varghese N."/>
            <person name="Submissions S."/>
        </authorList>
    </citation>
    <scope>NUCLEOTIDE SEQUENCE [LARGE SCALE GENOMIC DNA]</scope>
    <source>
        <strain evidence="9">DSM 11706</strain>
    </source>
</reference>
<dbReference type="CDD" id="cd05568">
    <property type="entry name" value="PTS_IIB_bgl_like"/>
    <property type="match status" value="1"/>
</dbReference>
<dbReference type="SUPFAM" id="SSF52794">
    <property type="entry name" value="PTS system IIB component-like"/>
    <property type="match status" value="1"/>
</dbReference>
<dbReference type="InterPro" id="IPR036390">
    <property type="entry name" value="WH_DNA-bd_sf"/>
</dbReference>
<dbReference type="PANTHER" id="PTHR30185">
    <property type="entry name" value="CRYPTIC BETA-GLUCOSIDE BGL OPERON ANTITERMINATOR"/>
    <property type="match status" value="1"/>
</dbReference>
<dbReference type="Gene3D" id="1.10.1790.10">
    <property type="entry name" value="PRD domain"/>
    <property type="match status" value="2"/>
</dbReference>
<evidence type="ECO:0000256" key="1">
    <source>
        <dbReference type="ARBA" id="ARBA00022679"/>
    </source>
</evidence>
<dbReference type="GO" id="GO:0006355">
    <property type="term" value="P:regulation of DNA-templated transcription"/>
    <property type="evidence" value="ECO:0007669"/>
    <property type="project" value="InterPro"/>
</dbReference>
<keyword evidence="4" id="KW-0804">Transcription</keyword>
<dbReference type="InterPro" id="IPR036388">
    <property type="entry name" value="WH-like_DNA-bd_sf"/>
</dbReference>
<evidence type="ECO:0000259" key="6">
    <source>
        <dbReference type="PROSITE" id="PS51099"/>
    </source>
</evidence>
<gene>
    <name evidence="8" type="ORF">SAMN05421670_1659</name>
</gene>
<dbReference type="InterPro" id="IPR011608">
    <property type="entry name" value="PRD"/>
</dbReference>
<dbReference type="STRING" id="126156.SAMN05421670_1659"/>
<keyword evidence="1" id="KW-0808">Transferase</keyword>
<dbReference type="AlphaFoldDB" id="A0A1I5XQE7"/>